<dbReference type="EMBL" id="JAODYH010000003">
    <property type="protein sequence ID" value="MCT9810149.1"/>
    <property type="molecule type" value="Genomic_DNA"/>
</dbReference>
<evidence type="ECO:0000313" key="2">
    <source>
        <dbReference type="Proteomes" id="UP001525968"/>
    </source>
</evidence>
<comment type="caution">
    <text evidence="1">The sequence shown here is derived from an EMBL/GenBank/DDBJ whole genome shotgun (WGS) entry which is preliminary data.</text>
</comment>
<sequence length="373" mass="41663">MASLNQGKPMWLEIDESLVDLYPTATASQCAALEAIALSVFHGKNSLYAKKRTLEWICAQQLSQAAKSVCLRIKNRLSEYASLRDFIKIKIIVVSSDRELSFNDAGLWELPLSALENNPISTCTLLAENLSDADIYLIAAEHYRRHNKINGLITNLTPIGGGGNQIYPAFLRFVDRKETFCLSVTDTDKDYPSAESNDASKSCKALAGERRWIADHIDVPARELENILPVNIVEDAIFNDDGCVELHERFSKVKGGTENSPDALLYCDLKKGTKFLWAGDAHGNKDKARFWTDFLGSKNPPINGCGNGCNEKCECFMIESLGERIAEKFLEHCRKISGQKQYERMKTSANADQWLEVGKVVFDWGVAIPRSRT</sequence>
<proteinExistence type="predicted"/>
<protein>
    <submittedName>
        <fullName evidence="1">Uncharacterized protein</fullName>
    </submittedName>
</protein>
<reference evidence="1 2" key="1">
    <citation type="submission" date="2022-09" db="EMBL/GenBank/DDBJ databases">
        <title>Draft genome of isolate Be4.</title>
        <authorList>
            <person name="Sanchez-Castro I."/>
            <person name="Martinez-Rodriguez P."/>
            <person name="Descostes M."/>
            <person name="Merroun M."/>
        </authorList>
    </citation>
    <scope>NUCLEOTIDE SEQUENCE [LARGE SCALE GENOMIC DNA]</scope>
    <source>
        <strain evidence="1 2">Be4</strain>
    </source>
</reference>
<dbReference type="Proteomes" id="UP001525968">
    <property type="component" value="Unassembled WGS sequence"/>
</dbReference>
<name>A0ABT2PI54_9BURK</name>
<accession>A0ABT2PI54</accession>
<keyword evidence="2" id="KW-1185">Reference proteome</keyword>
<organism evidence="1 2">
    <name type="scientific">Acidovorax bellezanensis</name>
    <dbReference type="NCBI Taxonomy" id="2976702"/>
    <lineage>
        <taxon>Bacteria</taxon>
        <taxon>Pseudomonadati</taxon>
        <taxon>Pseudomonadota</taxon>
        <taxon>Betaproteobacteria</taxon>
        <taxon>Burkholderiales</taxon>
        <taxon>Comamonadaceae</taxon>
        <taxon>Acidovorax</taxon>
    </lineage>
</organism>
<evidence type="ECO:0000313" key="1">
    <source>
        <dbReference type="EMBL" id="MCT9810149.1"/>
    </source>
</evidence>
<gene>
    <name evidence="1" type="ORF">N0K08_05865</name>
</gene>